<name>A0A4R2BRB4_9HYPH</name>
<dbReference type="Proteomes" id="UP000295043">
    <property type="component" value="Unassembled WGS sequence"/>
</dbReference>
<sequence length="167" mass="18495">MGTACPFKELERPAAVSSGDHVTVRIWRINKMAQEKPIGSAVPRGVVDTKSGTVGVANQKSMEEEVRWLREQVNALKDTLADLGIPSGRAVANTVRDTGRRAGEMAREHPAWTAVALVGLVGLILASTSRPSWSMRRSSRVEDVISDIEDRLSELKERYWSSGWRPW</sequence>
<accession>A0A4R2BRB4</accession>
<reference evidence="1 2" key="1">
    <citation type="submission" date="2019-03" db="EMBL/GenBank/DDBJ databases">
        <title>Genomic Encyclopedia of Type Strains, Phase IV (KMG-V): Genome sequencing to study the core and pangenomes of soil and plant-associated prokaryotes.</title>
        <authorList>
            <person name="Whitman W."/>
        </authorList>
    </citation>
    <scope>NUCLEOTIDE SEQUENCE [LARGE SCALE GENOMIC DNA]</scope>
    <source>
        <strain evidence="1 2">23C40</strain>
    </source>
</reference>
<organism evidence="1 2">
    <name type="scientific">Sinorhizobium americanum</name>
    <dbReference type="NCBI Taxonomy" id="194963"/>
    <lineage>
        <taxon>Bacteria</taxon>
        <taxon>Pseudomonadati</taxon>
        <taxon>Pseudomonadota</taxon>
        <taxon>Alphaproteobacteria</taxon>
        <taxon>Hyphomicrobiales</taxon>
        <taxon>Rhizobiaceae</taxon>
        <taxon>Sinorhizobium/Ensifer group</taxon>
        <taxon>Sinorhizobium</taxon>
    </lineage>
</organism>
<gene>
    <name evidence="1" type="ORF">EV184_1109</name>
</gene>
<comment type="caution">
    <text evidence="1">The sequence shown here is derived from an EMBL/GenBank/DDBJ whole genome shotgun (WGS) entry which is preliminary data.</text>
</comment>
<dbReference type="AlphaFoldDB" id="A0A4R2BRB4"/>
<evidence type="ECO:0000313" key="1">
    <source>
        <dbReference type="EMBL" id="TCN29345.1"/>
    </source>
</evidence>
<proteinExistence type="predicted"/>
<evidence type="ECO:0000313" key="2">
    <source>
        <dbReference type="Proteomes" id="UP000295043"/>
    </source>
</evidence>
<protein>
    <submittedName>
        <fullName evidence="1">Uncharacterized protein</fullName>
    </submittedName>
</protein>
<dbReference type="EMBL" id="SLVU01000010">
    <property type="protein sequence ID" value="TCN29345.1"/>
    <property type="molecule type" value="Genomic_DNA"/>
</dbReference>